<evidence type="ECO:0000256" key="2">
    <source>
        <dbReference type="ARBA" id="ARBA00022801"/>
    </source>
</evidence>
<dbReference type="GO" id="GO:0016787">
    <property type="term" value="F:hydrolase activity"/>
    <property type="evidence" value="ECO:0007669"/>
    <property type="project" value="UniProtKB-KW"/>
</dbReference>
<evidence type="ECO:0000256" key="1">
    <source>
        <dbReference type="ARBA" id="ARBA00022722"/>
    </source>
</evidence>
<evidence type="ECO:0000256" key="4">
    <source>
        <dbReference type="ARBA" id="ARBA00040194"/>
    </source>
</evidence>
<dbReference type="EMBL" id="AP024412">
    <property type="protein sequence ID" value="BCR36131.1"/>
    <property type="molecule type" value="Genomic_DNA"/>
</dbReference>
<dbReference type="KEGG" id="manr:MPAN_010240"/>
<dbReference type="CDD" id="cd00085">
    <property type="entry name" value="HNHc"/>
    <property type="match status" value="1"/>
</dbReference>
<dbReference type="InterPro" id="IPR003615">
    <property type="entry name" value="HNH_nuc"/>
</dbReference>
<dbReference type="PANTHER" id="PTHR41286:SF1">
    <property type="entry name" value="HNH NUCLEASE YAJD-RELATED"/>
    <property type="match status" value="1"/>
</dbReference>
<dbReference type="AlphaFoldDB" id="A0A7U9TI25"/>
<organism evidence="6 7">
    <name type="scientific">Mariniplasma anaerobium</name>
    <dbReference type="NCBI Taxonomy" id="2735436"/>
    <lineage>
        <taxon>Bacteria</taxon>
        <taxon>Bacillati</taxon>
        <taxon>Mycoplasmatota</taxon>
        <taxon>Mollicutes</taxon>
        <taxon>Acholeplasmatales</taxon>
        <taxon>Acholeplasmataceae</taxon>
        <taxon>Mariniplasma</taxon>
    </lineage>
</organism>
<gene>
    <name evidence="6" type="ORF">MPAN_010240</name>
</gene>
<comment type="similarity">
    <text evidence="3">Belongs to the HNH nuclease family.</text>
</comment>
<evidence type="ECO:0000313" key="6">
    <source>
        <dbReference type="EMBL" id="BCR36131.1"/>
    </source>
</evidence>
<dbReference type="Gene3D" id="1.10.30.50">
    <property type="match status" value="1"/>
</dbReference>
<keyword evidence="7" id="KW-1185">Reference proteome</keyword>
<name>A0A7U9TI25_9MOLU</name>
<dbReference type="GO" id="GO:0008270">
    <property type="term" value="F:zinc ion binding"/>
    <property type="evidence" value="ECO:0007669"/>
    <property type="project" value="InterPro"/>
</dbReference>
<keyword evidence="2" id="KW-0378">Hydrolase</keyword>
<dbReference type="SMART" id="SM00507">
    <property type="entry name" value="HNHc"/>
    <property type="match status" value="1"/>
</dbReference>
<keyword evidence="1" id="KW-0540">Nuclease</keyword>
<evidence type="ECO:0000259" key="5">
    <source>
        <dbReference type="SMART" id="SM00507"/>
    </source>
</evidence>
<feature type="domain" description="HNH nuclease" evidence="5">
    <location>
        <begin position="18"/>
        <end position="73"/>
    </location>
</feature>
<dbReference type="GO" id="GO:0003676">
    <property type="term" value="F:nucleic acid binding"/>
    <property type="evidence" value="ECO:0007669"/>
    <property type="project" value="InterPro"/>
</dbReference>
<proteinExistence type="inferred from homology"/>
<evidence type="ECO:0000313" key="7">
    <source>
        <dbReference type="Proteomes" id="UP000620133"/>
    </source>
</evidence>
<accession>A0A7U9TI25</accession>
<sequence>MRKPKVIHNFYKSSVWAVAREIKIREANGLCERCGKLGEEVHHKKRLTIDNVRDASISINQENLEFLCKDCHNKEHKRFSPTIEFDSNGDMIRK</sequence>
<dbReference type="Proteomes" id="UP000620133">
    <property type="component" value="Chromosome"/>
</dbReference>
<reference evidence="6" key="1">
    <citation type="submission" date="2021-01" db="EMBL/GenBank/DDBJ databases">
        <title>Draft genome sequence of Acholeplasmataceae bacterium strain Mahy22.</title>
        <authorList>
            <person name="Watanabe M."/>
            <person name="Kojima H."/>
            <person name="Fukui M."/>
        </authorList>
    </citation>
    <scope>NUCLEOTIDE SEQUENCE</scope>
    <source>
        <strain evidence="6">Mahy22</strain>
    </source>
</reference>
<dbReference type="GO" id="GO:0005829">
    <property type="term" value="C:cytosol"/>
    <property type="evidence" value="ECO:0007669"/>
    <property type="project" value="TreeGrafter"/>
</dbReference>
<dbReference type="PANTHER" id="PTHR41286">
    <property type="entry name" value="HNH NUCLEASE YAJD-RELATED"/>
    <property type="match status" value="1"/>
</dbReference>
<dbReference type="GO" id="GO:0004519">
    <property type="term" value="F:endonuclease activity"/>
    <property type="evidence" value="ECO:0007669"/>
    <property type="project" value="InterPro"/>
</dbReference>
<dbReference type="RefSeq" id="WP_176239594.1">
    <property type="nucleotide sequence ID" value="NZ_AP024412.1"/>
</dbReference>
<protein>
    <recommendedName>
        <fullName evidence="4">Putative HNH nuclease YajD</fullName>
    </recommendedName>
</protein>
<evidence type="ECO:0000256" key="3">
    <source>
        <dbReference type="ARBA" id="ARBA00038412"/>
    </source>
</evidence>
<dbReference type="Pfam" id="PF01844">
    <property type="entry name" value="HNH"/>
    <property type="match status" value="1"/>
</dbReference>
<dbReference type="InterPro" id="IPR002711">
    <property type="entry name" value="HNH"/>
</dbReference>